<dbReference type="EMBL" id="JANPWB010000002">
    <property type="protein sequence ID" value="KAJ1209069.1"/>
    <property type="molecule type" value="Genomic_DNA"/>
</dbReference>
<evidence type="ECO:0000313" key="3">
    <source>
        <dbReference type="Proteomes" id="UP001066276"/>
    </source>
</evidence>
<feature type="region of interest" description="Disordered" evidence="1">
    <location>
        <begin position="187"/>
        <end position="212"/>
    </location>
</feature>
<protein>
    <submittedName>
        <fullName evidence="2">Uncharacterized protein</fullName>
    </submittedName>
</protein>
<feature type="compositionally biased region" description="Gly residues" evidence="1">
    <location>
        <begin position="190"/>
        <end position="210"/>
    </location>
</feature>
<dbReference type="AlphaFoldDB" id="A0AAV7W7J4"/>
<comment type="caution">
    <text evidence="2">The sequence shown here is derived from an EMBL/GenBank/DDBJ whole genome shotgun (WGS) entry which is preliminary data.</text>
</comment>
<proteinExistence type="predicted"/>
<accession>A0AAV7W7J4</accession>
<organism evidence="2 3">
    <name type="scientific">Pleurodeles waltl</name>
    <name type="common">Iberian ribbed newt</name>
    <dbReference type="NCBI Taxonomy" id="8319"/>
    <lineage>
        <taxon>Eukaryota</taxon>
        <taxon>Metazoa</taxon>
        <taxon>Chordata</taxon>
        <taxon>Craniata</taxon>
        <taxon>Vertebrata</taxon>
        <taxon>Euteleostomi</taxon>
        <taxon>Amphibia</taxon>
        <taxon>Batrachia</taxon>
        <taxon>Caudata</taxon>
        <taxon>Salamandroidea</taxon>
        <taxon>Salamandridae</taxon>
        <taxon>Pleurodelinae</taxon>
        <taxon>Pleurodeles</taxon>
    </lineage>
</organism>
<reference evidence="2" key="1">
    <citation type="journal article" date="2022" name="bioRxiv">
        <title>Sequencing and chromosome-scale assembly of the giantPleurodeles waltlgenome.</title>
        <authorList>
            <person name="Brown T."/>
            <person name="Elewa A."/>
            <person name="Iarovenko S."/>
            <person name="Subramanian E."/>
            <person name="Araus A.J."/>
            <person name="Petzold A."/>
            <person name="Susuki M."/>
            <person name="Suzuki K.-i.T."/>
            <person name="Hayashi T."/>
            <person name="Toyoda A."/>
            <person name="Oliveira C."/>
            <person name="Osipova E."/>
            <person name="Leigh N.D."/>
            <person name="Simon A."/>
            <person name="Yun M.H."/>
        </authorList>
    </citation>
    <scope>NUCLEOTIDE SEQUENCE</scope>
    <source>
        <strain evidence="2">20211129_DDA</strain>
        <tissue evidence="2">Liver</tissue>
    </source>
</reference>
<evidence type="ECO:0000256" key="1">
    <source>
        <dbReference type="SAM" id="MobiDB-lite"/>
    </source>
</evidence>
<name>A0AAV7W7J4_PLEWA</name>
<keyword evidence="3" id="KW-1185">Reference proteome</keyword>
<gene>
    <name evidence="2" type="ORF">NDU88_004448</name>
</gene>
<sequence>MEVALMHPREVAIKSWLRLILLKVLHWVYYDRGCTFRPPECGEAEGRIARGGAGPLTKCLKRSAASCCCLRGPVLFAYLSVRKPKEALREEGRGTLTKRVKRSAASRCCCRGPVLFVHLSVGKPKEGSREEGRGPLTKRIKRSAASRCCCRGPVLSAHLSVGKPKEGSREEGRGTLTKRVKCSAASGCAGAPGQGQGQGQARRGTGGGRAGPPSYACSKIDLSVIYEAPDPFYIEAQHIAIHGYHLT</sequence>
<dbReference type="Proteomes" id="UP001066276">
    <property type="component" value="Chromosome 1_2"/>
</dbReference>
<evidence type="ECO:0000313" key="2">
    <source>
        <dbReference type="EMBL" id="KAJ1209069.1"/>
    </source>
</evidence>